<accession>A0ABD5EPZ0</accession>
<dbReference type="RefSeq" id="WP_141721884.1">
    <property type="nucleotide sequence ID" value="NZ_JAVRES010000007.1"/>
</dbReference>
<dbReference type="InterPro" id="IPR001387">
    <property type="entry name" value="Cro/C1-type_HTH"/>
</dbReference>
<comment type="caution">
    <text evidence="2">The sequence shown here is derived from an EMBL/GenBank/DDBJ whole genome shotgun (WGS) entry which is preliminary data.</text>
</comment>
<feature type="domain" description="HTH cro/C1-type" evidence="1">
    <location>
        <begin position="58"/>
        <end position="91"/>
    </location>
</feature>
<evidence type="ECO:0000313" key="2">
    <source>
        <dbReference type="EMBL" id="MDT0436395.1"/>
    </source>
</evidence>
<protein>
    <submittedName>
        <fullName evidence="2">Helix-turn-helix transcriptional regulator</fullName>
    </submittedName>
</protein>
<dbReference type="EMBL" id="JAVRES010000007">
    <property type="protein sequence ID" value="MDT0436395.1"/>
    <property type="molecule type" value="Genomic_DNA"/>
</dbReference>
<name>A0ABD5EPZ0_9ACTN</name>
<keyword evidence="3" id="KW-1185">Reference proteome</keyword>
<dbReference type="Proteomes" id="UP001183535">
    <property type="component" value="Unassembled WGS sequence"/>
</dbReference>
<evidence type="ECO:0000313" key="3">
    <source>
        <dbReference type="Proteomes" id="UP001183535"/>
    </source>
</evidence>
<dbReference type="AlphaFoldDB" id="A0ABD5EPZ0"/>
<proteinExistence type="predicted"/>
<gene>
    <name evidence="2" type="ORF">RM877_17070</name>
</gene>
<dbReference type="CDD" id="cd00093">
    <property type="entry name" value="HTH_XRE"/>
    <property type="match status" value="1"/>
</dbReference>
<dbReference type="PROSITE" id="PS50943">
    <property type="entry name" value="HTH_CROC1"/>
    <property type="match status" value="1"/>
</dbReference>
<reference evidence="3" key="1">
    <citation type="submission" date="2023-07" db="EMBL/GenBank/DDBJ databases">
        <title>30 novel species of actinomycetes from the DSMZ collection.</title>
        <authorList>
            <person name="Nouioui I."/>
        </authorList>
    </citation>
    <scope>NUCLEOTIDE SEQUENCE [LARGE SCALE GENOMIC DNA]</scope>
    <source>
        <strain evidence="3">DSM 41981</strain>
    </source>
</reference>
<evidence type="ECO:0000259" key="1">
    <source>
        <dbReference type="PROSITE" id="PS50943"/>
    </source>
</evidence>
<sequence length="554" mass="58896">MEGSASVGPAAVRRTPWQVSAGWLLRTHRLCSARTSLRPLPGFARAFHDGYRGAAGRSHSSLSRWETGRVPVTQEAVRRYEDVLGLPAYALLAPIQTIARHEGGATAAAFLRGETGPPTARPPGGRLEALLDRALDGGVLTGDDWDTLSRAAVHGPERVMPGRVRSAVARRLLEETLVSDGTAWMRRFEALGRLLADPGWGPEAAAVCSGVGEQPGHVGLIEAVCALDGSPHPDAGRAVLRQLTDPTNQDSGYGALLACARKTRRRHFDTRQTRTLVEVADALLTSRPGPGAKPAVAEAAAVLLHQLPLTRTHFARLLDTVGRRNDTARAIVLHGSLADPAAASVGIGRILSRLTAEVPAQTAPVFSGILDDLLHHPVADVRLYTAMLVRASPFGPAVADACAAELRRPATARVEHRAIPLLHALRVLGGPEQRDTVAHLTLARGVPPGVALAAVHALSHIGGRSPEGYWRALFAHHTATTATPAGPVTTVTTAADEADRQAVVRRLVYCFAMAGQLPLLTLLVEQERDRAAPARHLSLWWVGLAHHISASARL</sequence>
<organism evidence="2 3">
    <name type="scientific">Streptomyces doudnae</name>
    <dbReference type="NCBI Taxonomy" id="3075536"/>
    <lineage>
        <taxon>Bacteria</taxon>
        <taxon>Bacillati</taxon>
        <taxon>Actinomycetota</taxon>
        <taxon>Actinomycetes</taxon>
        <taxon>Kitasatosporales</taxon>
        <taxon>Streptomycetaceae</taxon>
        <taxon>Streptomyces</taxon>
    </lineage>
</organism>